<dbReference type="InterPro" id="IPR013103">
    <property type="entry name" value="RVT_2"/>
</dbReference>
<evidence type="ECO:0000313" key="3">
    <source>
        <dbReference type="Proteomes" id="UP001151760"/>
    </source>
</evidence>
<comment type="caution">
    <text evidence="2">The sequence shown here is derived from an EMBL/GenBank/DDBJ whole genome shotgun (WGS) entry which is preliminary data.</text>
</comment>
<reference evidence="2" key="1">
    <citation type="journal article" date="2022" name="Int. J. Mol. Sci.">
        <title>Draft Genome of Tanacetum Coccineum: Genomic Comparison of Closely Related Tanacetum-Family Plants.</title>
        <authorList>
            <person name="Yamashiro T."/>
            <person name="Shiraishi A."/>
            <person name="Nakayama K."/>
            <person name="Satake H."/>
        </authorList>
    </citation>
    <scope>NUCLEOTIDE SEQUENCE</scope>
</reference>
<evidence type="ECO:0000313" key="2">
    <source>
        <dbReference type="EMBL" id="GJS54666.1"/>
    </source>
</evidence>
<accession>A0ABQ4WP46</accession>
<organism evidence="2 3">
    <name type="scientific">Tanacetum coccineum</name>
    <dbReference type="NCBI Taxonomy" id="301880"/>
    <lineage>
        <taxon>Eukaryota</taxon>
        <taxon>Viridiplantae</taxon>
        <taxon>Streptophyta</taxon>
        <taxon>Embryophyta</taxon>
        <taxon>Tracheophyta</taxon>
        <taxon>Spermatophyta</taxon>
        <taxon>Magnoliopsida</taxon>
        <taxon>eudicotyledons</taxon>
        <taxon>Gunneridae</taxon>
        <taxon>Pentapetalae</taxon>
        <taxon>asterids</taxon>
        <taxon>campanulids</taxon>
        <taxon>Asterales</taxon>
        <taxon>Asteraceae</taxon>
        <taxon>Asteroideae</taxon>
        <taxon>Anthemideae</taxon>
        <taxon>Anthemidinae</taxon>
        <taxon>Tanacetum</taxon>
    </lineage>
</organism>
<dbReference type="Pfam" id="PF07727">
    <property type="entry name" value="RVT_2"/>
    <property type="match status" value="1"/>
</dbReference>
<evidence type="ECO:0000259" key="1">
    <source>
        <dbReference type="Pfam" id="PF07727"/>
    </source>
</evidence>
<proteinExistence type="predicted"/>
<name>A0ABQ4WP46_9ASTR</name>
<reference evidence="2" key="2">
    <citation type="submission" date="2022-01" db="EMBL/GenBank/DDBJ databases">
        <authorList>
            <person name="Yamashiro T."/>
            <person name="Shiraishi A."/>
            <person name="Satake H."/>
            <person name="Nakayama K."/>
        </authorList>
    </citation>
    <scope>NUCLEOTIDE SEQUENCE</scope>
</reference>
<feature type="domain" description="Reverse transcriptase Ty1/copia-type" evidence="1">
    <location>
        <begin position="318"/>
        <end position="367"/>
    </location>
</feature>
<dbReference type="EMBL" id="BQNB010008816">
    <property type="protein sequence ID" value="GJS54666.1"/>
    <property type="molecule type" value="Genomic_DNA"/>
</dbReference>
<keyword evidence="3" id="KW-1185">Reference proteome</keyword>
<gene>
    <name evidence="2" type="ORF">Tco_0628028</name>
</gene>
<sequence length="437" mass="49129">MMSAQISSGLAPQCLKMFDHSSSSLGLHCQKTFKQISSNLVSQMSQRRLLASLQAPFLKEKKDVRFSALYLHQKRNLLVLDHSHQQIGKGNLLLDLQKLQKNPIFRISVDIRQNTNYVRAVTTSANVPSIYIQLFWNALTHDAKTGVYSFQVNEHWLNLSADLLRKALNRWIIASQDETTGPSIHPEDATSTKMVRETLSHADAESGGNSEKINSETDTEILNVGDEQDGEPVPTATVVKAANCLLDTYVSTTIAQDAPSTSHSLSLYKCIPKVFSAQGVEMDQLSKDTAITQVTLHPSSLPLCWRTWFCTVISGDPKGYRQEEGIDFEESFAPVARIEAIRIFIANAATKNMIIYQMDVRIAFLNDSDHAGWRIREEVRREVLSFLEIDWLAGHQRSKDSSGHLNKQRRLYAYVHGMLCSNPLDEISAKRLRLSVQ</sequence>
<protein>
    <submittedName>
        <fullName evidence="2">Retrovirus-related pol polyprotein from transposon TNT 1-94</fullName>
    </submittedName>
</protein>
<dbReference type="Proteomes" id="UP001151760">
    <property type="component" value="Unassembled WGS sequence"/>
</dbReference>